<gene>
    <name evidence="6" type="ORF">EYC87_01710</name>
</gene>
<feature type="transmembrane region" description="Helical" evidence="4">
    <location>
        <begin position="296"/>
        <end position="318"/>
    </location>
</feature>
<accession>A0ABT3SSK1</accession>
<evidence type="ECO:0000256" key="2">
    <source>
        <dbReference type="ARBA" id="ARBA00022989"/>
    </source>
</evidence>
<feature type="transmembrane region" description="Helical" evidence="4">
    <location>
        <begin position="87"/>
        <end position="111"/>
    </location>
</feature>
<dbReference type="SUPFAM" id="SSF103473">
    <property type="entry name" value="MFS general substrate transporter"/>
    <property type="match status" value="1"/>
</dbReference>
<feature type="transmembrane region" description="Helical" evidence="4">
    <location>
        <begin position="381"/>
        <end position="401"/>
    </location>
</feature>
<feature type="domain" description="Major facilitator superfamily (MFS) profile" evidence="5">
    <location>
        <begin position="26"/>
        <end position="408"/>
    </location>
</feature>
<feature type="transmembrane region" description="Helical" evidence="4">
    <location>
        <begin position="324"/>
        <end position="346"/>
    </location>
</feature>
<dbReference type="Pfam" id="PF07690">
    <property type="entry name" value="MFS_1"/>
    <property type="match status" value="1"/>
</dbReference>
<keyword evidence="1 4" id="KW-0812">Transmembrane</keyword>
<dbReference type="InterPro" id="IPR020846">
    <property type="entry name" value="MFS_dom"/>
</dbReference>
<feature type="transmembrane region" description="Helical" evidence="4">
    <location>
        <begin position="182"/>
        <end position="201"/>
    </location>
</feature>
<evidence type="ECO:0000313" key="6">
    <source>
        <dbReference type="EMBL" id="MCX2972302.1"/>
    </source>
</evidence>
<dbReference type="Proteomes" id="UP001143307">
    <property type="component" value="Unassembled WGS sequence"/>
</dbReference>
<keyword evidence="3 4" id="KW-0472">Membrane</keyword>
<evidence type="ECO:0000256" key="1">
    <source>
        <dbReference type="ARBA" id="ARBA00022692"/>
    </source>
</evidence>
<evidence type="ECO:0000256" key="4">
    <source>
        <dbReference type="SAM" id="Phobius"/>
    </source>
</evidence>
<name>A0ABT3SSK1_9GAMM</name>
<comment type="caution">
    <text evidence="6">The sequence shown here is derived from an EMBL/GenBank/DDBJ whole genome shotgun (WGS) entry which is preliminary data.</text>
</comment>
<evidence type="ECO:0000313" key="7">
    <source>
        <dbReference type="Proteomes" id="UP001143307"/>
    </source>
</evidence>
<proteinExistence type="predicted"/>
<dbReference type="PANTHER" id="PTHR11360">
    <property type="entry name" value="MONOCARBOXYLATE TRANSPORTER"/>
    <property type="match status" value="1"/>
</dbReference>
<evidence type="ECO:0000259" key="5">
    <source>
        <dbReference type="PROSITE" id="PS50850"/>
    </source>
</evidence>
<dbReference type="Gene3D" id="1.20.1250.20">
    <property type="entry name" value="MFS general substrate transporter like domains"/>
    <property type="match status" value="1"/>
</dbReference>
<organism evidence="6 7">
    <name type="scientific">Candidatus Seongchinamella marina</name>
    <dbReference type="NCBI Taxonomy" id="2518990"/>
    <lineage>
        <taxon>Bacteria</taxon>
        <taxon>Pseudomonadati</taxon>
        <taxon>Pseudomonadota</taxon>
        <taxon>Gammaproteobacteria</taxon>
        <taxon>Cellvibrionales</taxon>
        <taxon>Halieaceae</taxon>
        <taxon>Seongchinamella</taxon>
    </lineage>
</organism>
<dbReference type="InterPro" id="IPR036259">
    <property type="entry name" value="MFS_trans_sf"/>
</dbReference>
<reference evidence="6" key="1">
    <citation type="submission" date="2019-02" db="EMBL/GenBank/DDBJ databases">
        <authorList>
            <person name="Li S.-H."/>
        </authorList>
    </citation>
    <scope>NUCLEOTIDE SEQUENCE</scope>
    <source>
        <strain evidence="6">IMCC8485</strain>
    </source>
</reference>
<dbReference type="RefSeq" id="WP_279251335.1">
    <property type="nucleotide sequence ID" value="NZ_SHNP01000001.1"/>
</dbReference>
<dbReference type="PANTHER" id="PTHR11360:SF284">
    <property type="entry name" value="EG:103B4.3 PROTEIN-RELATED"/>
    <property type="match status" value="1"/>
</dbReference>
<feature type="transmembrane region" description="Helical" evidence="4">
    <location>
        <begin position="149"/>
        <end position="170"/>
    </location>
</feature>
<dbReference type="InterPro" id="IPR050327">
    <property type="entry name" value="Proton-linked_MCT"/>
</dbReference>
<protein>
    <submittedName>
        <fullName evidence="6">MFS transporter</fullName>
    </submittedName>
</protein>
<sequence>MSSRESQEIKDRNTGSEFSHHWLLVLVCAVGIGVGVSALPFYTQGLFIEAWIADFGWTRAQASLGILGSTLALAAVLPFIGSIVDRYGLVTPVMISLLGLSVAYVLLGLFVQSIATFVMLAMLQAILGSASSPLAYTRAINTVFDKQRGLALGVALSGAGLAATFGPTLISNAIDAFGWRGAYYAMALFTLVVGAVIVIVLSRLKGASASTNIDTEAASEDFKIAKASRTYWTIMAAIFCLSLGLGGLMIHFVPILLDVGFTTDAAVKIAGVIGIAVILGRLLVGFAVDRIFAPRVAIAILFACICGVLALALLGSAVAVPAAFVIGFSVGAEVDLIGYLVARYFGIHAYGQIYGRQYSTFLIATGLSPVILGAVRDATGTYTASLFTAAAFMIVSAALFAKLPKFKQ</sequence>
<dbReference type="PROSITE" id="PS50850">
    <property type="entry name" value="MFS"/>
    <property type="match status" value="1"/>
</dbReference>
<feature type="transmembrane region" description="Helical" evidence="4">
    <location>
        <begin position="265"/>
        <end position="284"/>
    </location>
</feature>
<feature type="transmembrane region" description="Helical" evidence="4">
    <location>
        <begin position="231"/>
        <end position="253"/>
    </location>
</feature>
<dbReference type="CDD" id="cd17355">
    <property type="entry name" value="MFS_YcxA_like"/>
    <property type="match status" value="1"/>
</dbReference>
<dbReference type="EMBL" id="SHNP01000001">
    <property type="protein sequence ID" value="MCX2972302.1"/>
    <property type="molecule type" value="Genomic_DNA"/>
</dbReference>
<feature type="transmembrane region" description="Helical" evidence="4">
    <location>
        <begin position="358"/>
        <end position="375"/>
    </location>
</feature>
<feature type="transmembrane region" description="Helical" evidence="4">
    <location>
        <begin position="21"/>
        <end position="42"/>
    </location>
</feature>
<feature type="transmembrane region" description="Helical" evidence="4">
    <location>
        <begin position="117"/>
        <end position="137"/>
    </location>
</feature>
<dbReference type="InterPro" id="IPR011701">
    <property type="entry name" value="MFS"/>
</dbReference>
<evidence type="ECO:0000256" key="3">
    <source>
        <dbReference type="ARBA" id="ARBA00023136"/>
    </source>
</evidence>
<keyword evidence="2 4" id="KW-1133">Transmembrane helix</keyword>
<feature type="transmembrane region" description="Helical" evidence="4">
    <location>
        <begin position="62"/>
        <end position="80"/>
    </location>
</feature>
<keyword evidence="7" id="KW-1185">Reference proteome</keyword>